<sequence length="405" mass="47029">MPRQKQHSNRYIILMKTIIFLLCLNGMLSPFSLAGAQEIHHEITSELQFSGNDSTQDHYVVNDEAFPTALWLFESDVWRVMTSYSFFFKPLDASRVPHRALQHFYSHPTLLRVYIAVQPETETTYTFTHRDQNYRSQTLTDDRAREAGLEFEYYLWDNTGVIFLVNSVKNEEMTSFSTSLDLRGRGIENEIRRYYGIGVSHYWREQINLRAMFTWFDFEYAAVETTWSTTNTLLLTEAGREADTDGCKLRMSGEYIWNNRIGVQAFYLYAHYNSHSNILSSFYENFPGFTSYYDDEMTSHVAGLQVSAYVGKRITAQIGGRFGVETFDQVYETDQVVSYNWDLRTLNTSVEYSLNQHWSVQLGYEYAIRDADAEIGHPESEPRSSTTSQIRSDTHTAFAAIIARF</sequence>
<gene>
    <name evidence="1" type="ORF">U27_05422</name>
</gene>
<dbReference type="SUPFAM" id="SSF56925">
    <property type="entry name" value="OMPA-like"/>
    <property type="match status" value="1"/>
</dbReference>
<dbReference type="InterPro" id="IPR011250">
    <property type="entry name" value="OMP/PagP_B-barrel"/>
</dbReference>
<name>A0A081C1J3_VECG1</name>
<dbReference type="Proteomes" id="UP000030661">
    <property type="component" value="Unassembled WGS sequence"/>
</dbReference>
<reference evidence="1" key="1">
    <citation type="journal article" date="2015" name="PeerJ">
        <title>First genomic representation of candidate bacterial phylum KSB3 points to enhanced environmental sensing as a trigger of wastewater bulking.</title>
        <authorList>
            <person name="Sekiguchi Y."/>
            <person name="Ohashi A."/>
            <person name="Parks D.H."/>
            <person name="Yamauchi T."/>
            <person name="Tyson G.W."/>
            <person name="Hugenholtz P."/>
        </authorList>
    </citation>
    <scope>NUCLEOTIDE SEQUENCE [LARGE SCALE GENOMIC DNA]</scope>
</reference>
<protein>
    <submittedName>
        <fullName evidence="1">Uncharacterized protein</fullName>
    </submittedName>
</protein>
<dbReference type="AlphaFoldDB" id="A0A081C1J3"/>
<evidence type="ECO:0000313" key="2">
    <source>
        <dbReference type="Proteomes" id="UP000030661"/>
    </source>
</evidence>
<keyword evidence="2" id="KW-1185">Reference proteome</keyword>
<proteinExistence type="predicted"/>
<dbReference type="HOGENOM" id="CLU_679094_0_0_0"/>
<organism evidence="1">
    <name type="scientific">Vecturithrix granuli</name>
    <dbReference type="NCBI Taxonomy" id="1499967"/>
    <lineage>
        <taxon>Bacteria</taxon>
        <taxon>Candidatus Moduliflexota</taxon>
        <taxon>Candidatus Vecturitrichia</taxon>
        <taxon>Candidatus Vecturitrichales</taxon>
        <taxon>Candidatus Vecturitrichaceae</taxon>
        <taxon>Candidatus Vecturithrix</taxon>
    </lineage>
</organism>
<dbReference type="EMBL" id="DF820467">
    <property type="protein sequence ID" value="GAK58448.1"/>
    <property type="molecule type" value="Genomic_DNA"/>
</dbReference>
<dbReference type="STRING" id="1499967.U27_05422"/>
<accession>A0A081C1J3</accession>
<evidence type="ECO:0000313" key="1">
    <source>
        <dbReference type="EMBL" id="GAK58448.1"/>
    </source>
</evidence>